<gene>
    <name evidence="1" type="ORF">SAMN05444410_10313</name>
</gene>
<accession>A0A8X8IEI7</accession>
<dbReference type="Proteomes" id="UP000198711">
    <property type="component" value="Unassembled WGS sequence"/>
</dbReference>
<sequence>MKTQQPAFTYTRSQKISNWGCRFDSLTELKYAISIIEDYEFLRERVVIYYDRSTLEPTEHLRSNYTYYVPDFLIRHKMTGEAFLVEIKPRGFAGQRQMDIRKEVAERYIKWKGYDWRYIVVYDDEIILSEQQLQDFNECCRLKSKSAFKIWFDQYNRKLNIAMVSVFTNASPEARIRFIMFGHTLQAGGWRS</sequence>
<name>A0A8X8IEI7_9BACT</name>
<protein>
    <submittedName>
        <fullName evidence="1">Uncharacterized protein</fullName>
    </submittedName>
</protein>
<dbReference type="RefSeq" id="WP_092722492.1">
    <property type="nucleotide sequence ID" value="NZ_FNNO01000003.1"/>
</dbReference>
<evidence type="ECO:0000313" key="2">
    <source>
        <dbReference type="Proteomes" id="UP000198711"/>
    </source>
</evidence>
<reference evidence="1 2" key="1">
    <citation type="submission" date="2016-10" db="EMBL/GenBank/DDBJ databases">
        <authorList>
            <person name="Varghese N."/>
            <person name="Submissions S."/>
        </authorList>
    </citation>
    <scope>NUCLEOTIDE SEQUENCE [LARGE SCALE GENOMIC DNA]</scope>
    <source>
        <strain evidence="1 2">DSM 25353</strain>
    </source>
</reference>
<proteinExistence type="predicted"/>
<evidence type="ECO:0000313" key="1">
    <source>
        <dbReference type="EMBL" id="SDW46033.1"/>
    </source>
</evidence>
<dbReference type="AlphaFoldDB" id="A0A8X8IEI7"/>
<organism evidence="1 2">
    <name type="scientific">Hydrobacter penzbergensis</name>
    <dbReference type="NCBI Taxonomy" id="1235997"/>
    <lineage>
        <taxon>Bacteria</taxon>
        <taxon>Pseudomonadati</taxon>
        <taxon>Bacteroidota</taxon>
        <taxon>Chitinophagia</taxon>
        <taxon>Chitinophagales</taxon>
        <taxon>Chitinophagaceae</taxon>
        <taxon>Hydrobacter</taxon>
    </lineage>
</organism>
<comment type="caution">
    <text evidence="1">The sequence shown here is derived from an EMBL/GenBank/DDBJ whole genome shotgun (WGS) entry which is preliminary data.</text>
</comment>
<dbReference type="EMBL" id="FNNO01000003">
    <property type="protein sequence ID" value="SDW46033.1"/>
    <property type="molecule type" value="Genomic_DNA"/>
</dbReference>
<keyword evidence="2" id="KW-1185">Reference proteome</keyword>